<sequence length="352" mass="40261">MFSRKPSSWRYTSLSPSDGGLAPRKRWSHSLRLTIILMLPLSLVVLALFWTQISENSSLSPTKISCTDPATRREWRSLSRREKKDYIDAVKCLATVPSRLGTNGTIYDDFPWAHTQVSSFTHGSASFFPWHRYFIHAYERALREHCHYEGNLAYWDWTLDWENITRSPVWGPESGFGGDGNKTGEITLGHGRCIVDGPFAGQVALFYGTRYDPHCLSRGFGNGDKEGEFSGIGVRPEVVENILKQDSYEKFFLDFENGPHSVIPNGVRGDFFSFTAPYDPVFFLHHTQLDRLWWVWQKTDFKKRVKAYGGRITHHSNEQASLKDILHMGGLVDNLPVMSVMSTESDLLCYKY</sequence>
<dbReference type="STRING" id="1745343.A0A2J6PRK0"/>
<dbReference type="InterPro" id="IPR050316">
    <property type="entry name" value="Tyrosinase/Hemocyanin"/>
</dbReference>
<dbReference type="InterPro" id="IPR008922">
    <property type="entry name" value="Di-copper_centre_dom_sf"/>
</dbReference>
<keyword evidence="7" id="KW-1185">Reference proteome</keyword>
<name>A0A2J6PRK0_9HELO</name>
<dbReference type="OrthoDB" id="6132182at2759"/>
<evidence type="ECO:0000313" key="7">
    <source>
        <dbReference type="Proteomes" id="UP000235672"/>
    </source>
</evidence>
<organism evidence="6 7">
    <name type="scientific">Hyaloscypha hepaticicola</name>
    <dbReference type="NCBI Taxonomy" id="2082293"/>
    <lineage>
        <taxon>Eukaryota</taxon>
        <taxon>Fungi</taxon>
        <taxon>Dikarya</taxon>
        <taxon>Ascomycota</taxon>
        <taxon>Pezizomycotina</taxon>
        <taxon>Leotiomycetes</taxon>
        <taxon>Helotiales</taxon>
        <taxon>Hyaloscyphaceae</taxon>
        <taxon>Hyaloscypha</taxon>
    </lineage>
</organism>
<feature type="transmembrane region" description="Helical" evidence="4">
    <location>
        <begin position="31"/>
        <end position="50"/>
    </location>
</feature>
<dbReference type="InterPro" id="IPR002227">
    <property type="entry name" value="Tyrosinase_Cu-bd"/>
</dbReference>
<keyword evidence="1" id="KW-0479">Metal-binding</keyword>
<dbReference type="Gene3D" id="1.10.1280.10">
    <property type="entry name" value="Di-copper center containing domain from catechol oxidase"/>
    <property type="match status" value="1"/>
</dbReference>
<protein>
    <submittedName>
        <fullName evidence="6">Di-copper centre-containing protein</fullName>
    </submittedName>
</protein>
<dbReference type="EMBL" id="KZ613504">
    <property type="protein sequence ID" value="PMD16629.1"/>
    <property type="molecule type" value="Genomic_DNA"/>
</dbReference>
<evidence type="ECO:0000256" key="1">
    <source>
        <dbReference type="ARBA" id="ARBA00022723"/>
    </source>
</evidence>
<dbReference type="PROSITE" id="PS00498">
    <property type="entry name" value="TYROSINASE_2"/>
    <property type="match status" value="1"/>
</dbReference>
<evidence type="ECO:0000256" key="3">
    <source>
        <dbReference type="SAM" id="MobiDB-lite"/>
    </source>
</evidence>
<evidence type="ECO:0000313" key="6">
    <source>
        <dbReference type="EMBL" id="PMD16629.1"/>
    </source>
</evidence>
<evidence type="ECO:0000256" key="4">
    <source>
        <dbReference type="SAM" id="Phobius"/>
    </source>
</evidence>
<dbReference type="GO" id="GO:0016491">
    <property type="term" value="F:oxidoreductase activity"/>
    <property type="evidence" value="ECO:0007669"/>
    <property type="project" value="InterPro"/>
</dbReference>
<keyword evidence="2" id="KW-0186">Copper</keyword>
<dbReference type="AlphaFoldDB" id="A0A2J6PRK0"/>
<dbReference type="GO" id="GO:0046872">
    <property type="term" value="F:metal ion binding"/>
    <property type="evidence" value="ECO:0007669"/>
    <property type="project" value="UniProtKB-KW"/>
</dbReference>
<dbReference type="Pfam" id="PF00264">
    <property type="entry name" value="Tyrosinase"/>
    <property type="match status" value="1"/>
</dbReference>
<keyword evidence="4" id="KW-1133">Transmembrane helix</keyword>
<accession>A0A2J6PRK0</accession>
<dbReference type="SUPFAM" id="SSF48056">
    <property type="entry name" value="Di-copper centre-containing domain"/>
    <property type="match status" value="1"/>
</dbReference>
<evidence type="ECO:0000259" key="5">
    <source>
        <dbReference type="PROSITE" id="PS00498"/>
    </source>
</evidence>
<dbReference type="PANTHER" id="PTHR11474">
    <property type="entry name" value="TYROSINASE FAMILY MEMBER"/>
    <property type="match status" value="1"/>
</dbReference>
<feature type="region of interest" description="Disordered" evidence="3">
    <location>
        <begin position="1"/>
        <end position="24"/>
    </location>
</feature>
<keyword evidence="4" id="KW-0812">Transmembrane</keyword>
<dbReference type="PRINTS" id="PR00092">
    <property type="entry name" value="TYROSINASE"/>
</dbReference>
<feature type="domain" description="Tyrosinase copper-binding" evidence="5">
    <location>
        <begin position="279"/>
        <end position="290"/>
    </location>
</feature>
<gene>
    <name evidence="6" type="ORF">NA56DRAFT_607088</name>
</gene>
<keyword evidence="4" id="KW-0472">Membrane</keyword>
<dbReference type="PANTHER" id="PTHR11474:SF126">
    <property type="entry name" value="TYROSINASE-LIKE PROTEIN TYR-1-RELATED"/>
    <property type="match status" value="1"/>
</dbReference>
<feature type="compositionally biased region" description="Polar residues" evidence="3">
    <location>
        <begin position="1"/>
        <end position="16"/>
    </location>
</feature>
<evidence type="ECO:0000256" key="2">
    <source>
        <dbReference type="ARBA" id="ARBA00023008"/>
    </source>
</evidence>
<dbReference type="Proteomes" id="UP000235672">
    <property type="component" value="Unassembled WGS sequence"/>
</dbReference>
<reference evidence="6 7" key="1">
    <citation type="submission" date="2016-05" db="EMBL/GenBank/DDBJ databases">
        <title>A degradative enzymes factory behind the ericoid mycorrhizal symbiosis.</title>
        <authorList>
            <consortium name="DOE Joint Genome Institute"/>
            <person name="Martino E."/>
            <person name="Morin E."/>
            <person name="Grelet G."/>
            <person name="Kuo A."/>
            <person name="Kohler A."/>
            <person name="Daghino S."/>
            <person name="Barry K."/>
            <person name="Choi C."/>
            <person name="Cichocki N."/>
            <person name="Clum A."/>
            <person name="Copeland A."/>
            <person name="Hainaut M."/>
            <person name="Haridas S."/>
            <person name="Labutti K."/>
            <person name="Lindquist E."/>
            <person name="Lipzen A."/>
            <person name="Khouja H.-R."/>
            <person name="Murat C."/>
            <person name="Ohm R."/>
            <person name="Olson A."/>
            <person name="Spatafora J."/>
            <person name="Veneault-Fourrey C."/>
            <person name="Henrissat B."/>
            <person name="Grigoriev I."/>
            <person name="Martin F."/>
            <person name="Perotto S."/>
        </authorList>
    </citation>
    <scope>NUCLEOTIDE SEQUENCE [LARGE SCALE GENOMIC DNA]</scope>
    <source>
        <strain evidence="6 7">UAMH 7357</strain>
    </source>
</reference>
<proteinExistence type="predicted"/>